<evidence type="ECO:0000313" key="2">
    <source>
        <dbReference type="Proteomes" id="UP000431401"/>
    </source>
</evidence>
<protein>
    <submittedName>
        <fullName evidence="1">Uncharacterized protein</fullName>
    </submittedName>
</protein>
<proteinExistence type="predicted"/>
<organism evidence="1 2">
    <name type="scientific">Nocardia aurantia</name>
    <dbReference type="NCBI Taxonomy" id="2585199"/>
    <lineage>
        <taxon>Bacteria</taxon>
        <taxon>Bacillati</taxon>
        <taxon>Actinomycetota</taxon>
        <taxon>Actinomycetes</taxon>
        <taxon>Mycobacteriales</taxon>
        <taxon>Nocardiaceae</taxon>
        <taxon>Nocardia</taxon>
    </lineage>
</organism>
<dbReference type="RefSeq" id="WP_153347499.1">
    <property type="nucleotide sequence ID" value="NZ_WEGI01000013.1"/>
</dbReference>
<keyword evidence="2" id="KW-1185">Reference proteome</keyword>
<accession>A0A7K0DWS7</accession>
<name>A0A7K0DWS7_9NOCA</name>
<reference evidence="1 2" key="1">
    <citation type="submission" date="2019-10" db="EMBL/GenBank/DDBJ databases">
        <title>Nocardia macrotermitis sp. nov. and Nocardia aurantia sp. nov., isolated from the gut of fungus growing-termite Macrotermes natalensis.</title>
        <authorList>
            <person name="Benndorf R."/>
            <person name="Schwitalla J."/>
            <person name="Martin K."/>
            <person name="De Beer W."/>
            <person name="Kaster A.-K."/>
            <person name="Vollmers J."/>
            <person name="Poulsen M."/>
            <person name="Beemelmanns C."/>
        </authorList>
    </citation>
    <scope>NUCLEOTIDE SEQUENCE [LARGE SCALE GENOMIC DNA]</scope>
    <source>
        <strain evidence="1 2">RB56</strain>
    </source>
</reference>
<evidence type="ECO:0000313" key="1">
    <source>
        <dbReference type="EMBL" id="MQY30226.1"/>
    </source>
</evidence>
<dbReference type="OrthoDB" id="5510591at2"/>
<gene>
    <name evidence="1" type="ORF">NRB56_58240</name>
</gene>
<dbReference type="AlphaFoldDB" id="A0A7K0DWS7"/>
<comment type="caution">
    <text evidence="1">The sequence shown here is derived from an EMBL/GenBank/DDBJ whole genome shotgun (WGS) entry which is preliminary data.</text>
</comment>
<sequence length="104" mass="11635">MRRSFSCPFWLSGPVARHRRPARTGDRGDGTVARARVEDLLRPEAHGTTFELYDGPVMPEWYAAFTALTVDRSRCRTAFQGPDSVVVVTPRIRSAVCRADSILN</sequence>
<dbReference type="EMBL" id="WEGI01000013">
    <property type="protein sequence ID" value="MQY30226.1"/>
    <property type="molecule type" value="Genomic_DNA"/>
</dbReference>
<dbReference type="Proteomes" id="UP000431401">
    <property type="component" value="Unassembled WGS sequence"/>
</dbReference>